<protein>
    <submittedName>
        <fullName evidence="1">Uncharacterized protein</fullName>
    </submittedName>
</protein>
<dbReference type="Proteomes" id="UP001187192">
    <property type="component" value="Unassembled WGS sequence"/>
</dbReference>
<organism evidence="1 2">
    <name type="scientific">Ficus carica</name>
    <name type="common">Common fig</name>
    <dbReference type="NCBI Taxonomy" id="3494"/>
    <lineage>
        <taxon>Eukaryota</taxon>
        <taxon>Viridiplantae</taxon>
        <taxon>Streptophyta</taxon>
        <taxon>Embryophyta</taxon>
        <taxon>Tracheophyta</taxon>
        <taxon>Spermatophyta</taxon>
        <taxon>Magnoliopsida</taxon>
        <taxon>eudicotyledons</taxon>
        <taxon>Gunneridae</taxon>
        <taxon>Pentapetalae</taxon>
        <taxon>rosids</taxon>
        <taxon>fabids</taxon>
        <taxon>Rosales</taxon>
        <taxon>Moraceae</taxon>
        <taxon>Ficeae</taxon>
        <taxon>Ficus</taxon>
    </lineage>
</organism>
<evidence type="ECO:0000313" key="2">
    <source>
        <dbReference type="Proteomes" id="UP001187192"/>
    </source>
</evidence>
<name>A0AA88AEJ8_FICCA</name>
<accession>A0AA88AEJ8</accession>
<comment type="caution">
    <text evidence="1">The sequence shown here is derived from an EMBL/GenBank/DDBJ whole genome shotgun (WGS) entry which is preliminary data.</text>
</comment>
<sequence>MGAEHTNLNRTHVVFPSMTHLRTSRPTPSLQLAFSPTDLLQARLLAFDPQRTPSLVLPSVLLDLLHIR</sequence>
<reference evidence="1" key="1">
    <citation type="submission" date="2023-07" db="EMBL/GenBank/DDBJ databases">
        <title>draft genome sequence of fig (Ficus carica).</title>
        <authorList>
            <person name="Takahashi T."/>
            <person name="Nishimura K."/>
        </authorList>
    </citation>
    <scope>NUCLEOTIDE SEQUENCE</scope>
</reference>
<gene>
    <name evidence="1" type="ORF">TIFTF001_019558</name>
</gene>
<dbReference type="EMBL" id="BTGU01000033">
    <property type="protein sequence ID" value="GMN50400.1"/>
    <property type="molecule type" value="Genomic_DNA"/>
</dbReference>
<evidence type="ECO:0000313" key="1">
    <source>
        <dbReference type="EMBL" id="GMN50400.1"/>
    </source>
</evidence>
<dbReference type="AlphaFoldDB" id="A0AA88AEJ8"/>
<proteinExistence type="predicted"/>
<keyword evidence="2" id="KW-1185">Reference proteome</keyword>